<proteinExistence type="predicted"/>
<dbReference type="InterPro" id="IPR000219">
    <property type="entry name" value="DH_dom"/>
</dbReference>
<protein>
    <recommendedName>
        <fullName evidence="2">DH domain-containing protein</fullName>
    </recommendedName>
</protein>
<dbReference type="GO" id="GO:0005737">
    <property type="term" value="C:cytoplasm"/>
    <property type="evidence" value="ECO:0007669"/>
    <property type="project" value="TreeGrafter"/>
</dbReference>
<gene>
    <name evidence="3" type="ORF">KXQ929_LOCUS43073</name>
</gene>
<feature type="domain" description="DH" evidence="2">
    <location>
        <begin position="82"/>
        <end position="208"/>
    </location>
</feature>
<evidence type="ECO:0000313" key="3">
    <source>
        <dbReference type="EMBL" id="CAF4255939.1"/>
    </source>
</evidence>
<dbReference type="EMBL" id="CAJOBB010011108">
    <property type="protein sequence ID" value="CAF4255939.1"/>
    <property type="molecule type" value="Genomic_DNA"/>
</dbReference>
<feature type="non-terminal residue" evidence="3">
    <location>
        <position position="1"/>
    </location>
</feature>
<evidence type="ECO:0000256" key="1">
    <source>
        <dbReference type="SAM" id="Coils"/>
    </source>
</evidence>
<dbReference type="GO" id="GO:0005085">
    <property type="term" value="F:guanyl-nucleotide exchange factor activity"/>
    <property type="evidence" value="ECO:0007669"/>
    <property type="project" value="InterPro"/>
</dbReference>
<evidence type="ECO:0000259" key="2">
    <source>
        <dbReference type="PROSITE" id="PS50010"/>
    </source>
</evidence>
<dbReference type="Proteomes" id="UP000663868">
    <property type="component" value="Unassembled WGS sequence"/>
</dbReference>
<feature type="coiled-coil region" evidence="1">
    <location>
        <begin position="1"/>
        <end position="35"/>
    </location>
</feature>
<dbReference type="PANTHER" id="PTHR12673:SF159">
    <property type="entry name" value="LD03170P"/>
    <property type="match status" value="1"/>
</dbReference>
<dbReference type="PROSITE" id="PS50096">
    <property type="entry name" value="IQ"/>
    <property type="match status" value="1"/>
</dbReference>
<name>A0A820F4Q1_9BILA</name>
<dbReference type="InterPro" id="IPR051092">
    <property type="entry name" value="FYVE_RhoGEF_PH"/>
</dbReference>
<organism evidence="3 4">
    <name type="scientific">Adineta steineri</name>
    <dbReference type="NCBI Taxonomy" id="433720"/>
    <lineage>
        <taxon>Eukaryota</taxon>
        <taxon>Metazoa</taxon>
        <taxon>Spiralia</taxon>
        <taxon>Gnathifera</taxon>
        <taxon>Rotifera</taxon>
        <taxon>Eurotatoria</taxon>
        <taxon>Bdelloidea</taxon>
        <taxon>Adinetida</taxon>
        <taxon>Adinetidae</taxon>
        <taxon>Adineta</taxon>
    </lineage>
</organism>
<sequence>KYQYLQQVEELSTEVRELRRELSRYRRQHHLLRTKSIAEEDSAEIRKIKKVQSLCRGWLYRQRWKRIVEEYIRSPHAELMRKRNNIVFNLVESERDYVHQLEILVANYVRPFRMAASSKKPTITHEDVNSIFLNTEIILFLHQIFYKGLSKKLENWPTFYTGDLFDMFISMLHIYLEYVRNHHYSLQCLVECKLSSSEFNKFLERCET</sequence>
<reference evidence="3" key="1">
    <citation type="submission" date="2021-02" db="EMBL/GenBank/DDBJ databases">
        <authorList>
            <person name="Nowell W R."/>
        </authorList>
    </citation>
    <scope>NUCLEOTIDE SEQUENCE</scope>
</reference>
<dbReference type="InterPro" id="IPR035899">
    <property type="entry name" value="DBL_dom_sf"/>
</dbReference>
<dbReference type="PROSITE" id="PS50010">
    <property type="entry name" value="DH_2"/>
    <property type="match status" value="1"/>
</dbReference>
<feature type="non-terminal residue" evidence="3">
    <location>
        <position position="208"/>
    </location>
</feature>
<accession>A0A820F4Q1</accession>
<dbReference type="Gene3D" id="1.20.900.10">
    <property type="entry name" value="Dbl homology (DH) domain"/>
    <property type="match status" value="1"/>
</dbReference>
<dbReference type="Pfam" id="PF00621">
    <property type="entry name" value="RhoGEF"/>
    <property type="match status" value="1"/>
</dbReference>
<evidence type="ECO:0000313" key="4">
    <source>
        <dbReference type="Proteomes" id="UP000663868"/>
    </source>
</evidence>
<dbReference type="PANTHER" id="PTHR12673">
    <property type="entry name" value="FACIOGENITAL DYSPLASIA PROTEIN"/>
    <property type="match status" value="1"/>
</dbReference>
<comment type="caution">
    <text evidence="3">The sequence shown here is derived from an EMBL/GenBank/DDBJ whole genome shotgun (WGS) entry which is preliminary data.</text>
</comment>
<dbReference type="SUPFAM" id="SSF48065">
    <property type="entry name" value="DBL homology domain (DH-domain)"/>
    <property type="match status" value="1"/>
</dbReference>
<keyword evidence="1" id="KW-0175">Coiled coil</keyword>
<dbReference type="SMART" id="SM00325">
    <property type="entry name" value="RhoGEF"/>
    <property type="match status" value="1"/>
</dbReference>
<dbReference type="AlphaFoldDB" id="A0A820F4Q1"/>